<gene>
    <name evidence="1" type="ORF">CEURO_LOCUS11102</name>
</gene>
<evidence type="ECO:0000313" key="2">
    <source>
        <dbReference type="Proteomes" id="UP001152484"/>
    </source>
</evidence>
<comment type="caution">
    <text evidence="1">The sequence shown here is derived from an EMBL/GenBank/DDBJ whole genome shotgun (WGS) entry which is preliminary data.</text>
</comment>
<reference evidence="1" key="1">
    <citation type="submission" date="2022-07" db="EMBL/GenBank/DDBJ databases">
        <authorList>
            <person name="Macas J."/>
            <person name="Novak P."/>
            <person name="Neumann P."/>
        </authorList>
    </citation>
    <scope>NUCLEOTIDE SEQUENCE</scope>
</reference>
<organism evidence="1 2">
    <name type="scientific">Cuscuta europaea</name>
    <name type="common">European dodder</name>
    <dbReference type="NCBI Taxonomy" id="41803"/>
    <lineage>
        <taxon>Eukaryota</taxon>
        <taxon>Viridiplantae</taxon>
        <taxon>Streptophyta</taxon>
        <taxon>Embryophyta</taxon>
        <taxon>Tracheophyta</taxon>
        <taxon>Spermatophyta</taxon>
        <taxon>Magnoliopsida</taxon>
        <taxon>eudicotyledons</taxon>
        <taxon>Gunneridae</taxon>
        <taxon>Pentapetalae</taxon>
        <taxon>asterids</taxon>
        <taxon>lamiids</taxon>
        <taxon>Solanales</taxon>
        <taxon>Convolvulaceae</taxon>
        <taxon>Cuscuteae</taxon>
        <taxon>Cuscuta</taxon>
        <taxon>Cuscuta subgen. Cuscuta</taxon>
    </lineage>
</organism>
<dbReference type="Proteomes" id="UP001152484">
    <property type="component" value="Unassembled WGS sequence"/>
</dbReference>
<evidence type="ECO:0000313" key="1">
    <source>
        <dbReference type="EMBL" id="CAH9090088.1"/>
    </source>
</evidence>
<name>A0A9P0Z5J0_CUSEU</name>
<protein>
    <submittedName>
        <fullName evidence="1">Uncharacterized protein</fullName>
    </submittedName>
</protein>
<accession>A0A9P0Z5J0</accession>
<proteinExistence type="predicted"/>
<dbReference type="EMBL" id="CAMAPE010000021">
    <property type="protein sequence ID" value="CAH9090088.1"/>
    <property type="molecule type" value="Genomic_DNA"/>
</dbReference>
<sequence>MGISLGSVSPRSRRLPEWNITATTSADAT</sequence>
<keyword evidence="2" id="KW-1185">Reference proteome</keyword>
<dbReference type="AlphaFoldDB" id="A0A9P0Z5J0"/>